<comment type="caution">
    <text evidence="2">The sequence shown here is derived from an EMBL/GenBank/DDBJ whole genome shotgun (WGS) entry which is preliminary data.</text>
</comment>
<feature type="chain" id="PRO_5041984742" evidence="1">
    <location>
        <begin position="19"/>
        <end position="125"/>
    </location>
</feature>
<dbReference type="PROSITE" id="PS51257">
    <property type="entry name" value="PROKAR_LIPOPROTEIN"/>
    <property type="match status" value="1"/>
</dbReference>
<dbReference type="Proteomes" id="UP001162972">
    <property type="component" value="Chromosome 1"/>
</dbReference>
<evidence type="ECO:0000313" key="2">
    <source>
        <dbReference type="EMBL" id="KAJ6427741.1"/>
    </source>
</evidence>
<dbReference type="EMBL" id="JAPFFJ010000005">
    <property type="protein sequence ID" value="KAJ6427741.1"/>
    <property type="molecule type" value="Genomic_DNA"/>
</dbReference>
<sequence length="125" mass="12965">MGGLRIGLGAGLMGLGVAGSVEEMAYGCYGSVGCRGGIVLGLLSEAMKKIGFAAFKEWKGQREEDVMYCLSAVGIEVEARIWMVGRRLASGGGGVLVGMAGLVGLCGKVMVMADFGGNDRRRLWG</sequence>
<proteinExistence type="predicted"/>
<keyword evidence="1" id="KW-0732">Signal</keyword>
<protein>
    <submittedName>
        <fullName evidence="2">Uncharacterized protein</fullName>
    </submittedName>
</protein>
<organism evidence="2 3">
    <name type="scientific">Salix udensis</name>
    <dbReference type="NCBI Taxonomy" id="889485"/>
    <lineage>
        <taxon>Eukaryota</taxon>
        <taxon>Viridiplantae</taxon>
        <taxon>Streptophyta</taxon>
        <taxon>Embryophyta</taxon>
        <taxon>Tracheophyta</taxon>
        <taxon>Spermatophyta</taxon>
        <taxon>Magnoliopsida</taxon>
        <taxon>eudicotyledons</taxon>
        <taxon>Gunneridae</taxon>
        <taxon>Pentapetalae</taxon>
        <taxon>rosids</taxon>
        <taxon>fabids</taxon>
        <taxon>Malpighiales</taxon>
        <taxon>Salicaceae</taxon>
        <taxon>Saliceae</taxon>
        <taxon>Salix</taxon>
    </lineage>
</organism>
<keyword evidence="3" id="KW-1185">Reference proteome</keyword>
<reference evidence="2 3" key="1">
    <citation type="journal article" date="2023" name="Int. J. Mol. Sci.">
        <title>De Novo Assembly and Annotation of 11 Diverse Shrub Willow (Salix) Genomes Reveals Novel Gene Organization in Sex-Linked Regions.</title>
        <authorList>
            <person name="Hyden B."/>
            <person name="Feng K."/>
            <person name="Yates T.B."/>
            <person name="Jawdy S."/>
            <person name="Cereghino C."/>
            <person name="Smart L.B."/>
            <person name="Muchero W."/>
        </authorList>
    </citation>
    <scope>NUCLEOTIDE SEQUENCE [LARGE SCALE GENOMIC DNA]</scope>
    <source>
        <tissue evidence="2">Shoot tip</tissue>
    </source>
</reference>
<gene>
    <name evidence="2" type="ORF">OIU84_023192</name>
</gene>
<name>A0AAD6KQP7_9ROSI</name>
<accession>A0AAD6KQP7</accession>
<dbReference type="AlphaFoldDB" id="A0AAD6KQP7"/>
<feature type="signal peptide" evidence="1">
    <location>
        <begin position="1"/>
        <end position="18"/>
    </location>
</feature>
<evidence type="ECO:0000256" key="1">
    <source>
        <dbReference type="SAM" id="SignalP"/>
    </source>
</evidence>
<evidence type="ECO:0000313" key="3">
    <source>
        <dbReference type="Proteomes" id="UP001162972"/>
    </source>
</evidence>